<protein>
    <submittedName>
        <fullName evidence="1">Uncharacterized protein</fullName>
    </submittedName>
</protein>
<dbReference type="Proteomes" id="UP000235388">
    <property type="component" value="Unassembled WGS sequence"/>
</dbReference>
<evidence type="ECO:0000313" key="1">
    <source>
        <dbReference type="EMBL" id="PLW38820.1"/>
    </source>
</evidence>
<comment type="caution">
    <text evidence="1">The sequence shown here is derived from an EMBL/GenBank/DDBJ whole genome shotgun (WGS) entry which is preliminary data.</text>
</comment>
<sequence length="54" mass="6284">MNNKYLQLGDGNVLTMARQIPEQALKQQLSTVPQFYQHQSIAFTDLELRKCNEM</sequence>
<gene>
    <name evidence="1" type="ORF">PCANC_16590</name>
</gene>
<name>A0A2N5UM25_9BASI</name>
<evidence type="ECO:0000313" key="2">
    <source>
        <dbReference type="Proteomes" id="UP000235388"/>
    </source>
</evidence>
<dbReference type="EMBL" id="PGCJ01000202">
    <property type="protein sequence ID" value="PLW38820.1"/>
    <property type="molecule type" value="Genomic_DNA"/>
</dbReference>
<reference evidence="1 2" key="1">
    <citation type="submission" date="2017-11" db="EMBL/GenBank/DDBJ databases">
        <title>De novo assembly and phasing of dikaryotic genomes from two isolates of Puccinia coronata f. sp. avenae, the causal agent of oat crown rust.</title>
        <authorList>
            <person name="Miller M.E."/>
            <person name="Zhang Y."/>
            <person name="Omidvar V."/>
            <person name="Sperschneider J."/>
            <person name="Schwessinger B."/>
            <person name="Raley C."/>
            <person name="Palmer J.M."/>
            <person name="Garnica D."/>
            <person name="Upadhyaya N."/>
            <person name="Rathjen J."/>
            <person name="Taylor J.M."/>
            <person name="Park R.F."/>
            <person name="Dodds P.N."/>
            <person name="Hirsch C.D."/>
            <person name="Kianian S.F."/>
            <person name="Figueroa M."/>
        </authorList>
    </citation>
    <scope>NUCLEOTIDE SEQUENCE [LARGE SCALE GENOMIC DNA]</scope>
    <source>
        <strain evidence="1">12NC29</strain>
    </source>
</reference>
<accession>A0A2N5UM25</accession>
<organism evidence="1 2">
    <name type="scientific">Puccinia coronata f. sp. avenae</name>
    <dbReference type="NCBI Taxonomy" id="200324"/>
    <lineage>
        <taxon>Eukaryota</taxon>
        <taxon>Fungi</taxon>
        <taxon>Dikarya</taxon>
        <taxon>Basidiomycota</taxon>
        <taxon>Pucciniomycotina</taxon>
        <taxon>Pucciniomycetes</taxon>
        <taxon>Pucciniales</taxon>
        <taxon>Pucciniaceae</taxon>
        <taxon>Puccinia</taxon>
    </lineage>
</organism>
<keyword evidence="2" id="KW-1185">Reference proteome</keyword>
<dbReference type="AlphaFoldDB" id="A0A2N5UM25"/>
<proteinExistence type="predicted"/>